<dbReference type="Proteomes" id="UP001500298">
    <property type="component" value="Unassembled WGS sequence"/>
</dbReference>
<name>A0ABP9DA62_9BACT</name>
<dbReference type="Pfam" id="PF02589">
    <property type="entry name" value="LUD_dom"/>
    <property type="match status" value="1"/>
</dbReference>
<dbReference type="PANTHER" id="PTHR43682">
    <property type="entry name" value="LACTATE UTILIZATION PROTEIN C"/>
    <property type="match status" value="1"/>
</dbReference>
<proteinExistence type="predicted"/>
<evidence type="ECO:0000313" key="3">
    <source>
        <dbReference type="Proteomes" id="UP001500298"/>
    </source>
</evidence>
<evidence type="ECO:0000259" key="1">
    <source>
        <dbReference type="Pfam" id="PF02589"/>
    </source>
</evidence>
<gene>
    <name evidence="2" type="ORF">GCM10023331_21910</name>
</gene>
<accession>A0ABP9DA62</accession>
<evidence type="ECO:0000313" key="2">
    <source>
        <dbReference type="EMBL" id="GAA4836343.1"/>
    </source>
</evidence>
<dbReference type="InterPro" id="IPR037171">
    <property type="entry name" value="NagB/RpiA_transferase-like"/>
</dbReference>
<dbReference type="InterPro" id="IPR024185">
    <property type="entry name" value="FTHF_cligase-like_sf"/>
</dbReference>
<keyword evidence="3" id="KW-1185">Reference proteome</keyword>
<dbReference type="SUPFAM" id="SSF100950">
    <property type="entry name" value="NagB/RpiA/CoA transferase-like"/>
    <property type="match status" value="1"/>
</dbReference>
<dbReference type="RefSeq" id="WP_345371732.1">
    <property type="nucleotide sequence ID" value="NZ_BAABJX010000033.1"/>
</dbReference>
<feature type="domain" description="LUD" evidence="1">
    <location>
        <begin position="92"/>
        <end position="186"/>
    </location>
</feature>
<protein>
    <submittedName>
        <fullName evidence="2">LUD domain-containing protein</fullName>
    </submittedName>
</protein>
<dbReference type="InterPro" id="IPR003741">
    <property type="entry name" value="LUD_dom"/>
</dbReference>
<sequence>MSTRNKLLKKLKNISVPSVSKPDIPTFEQSLPITAVREQFVQQLKAVGANVQLITTTQEQVQWIEALVGQSSYIDTLASDHSFLPLSEVENYQWVILQGHIGVAENGAIWVDDNSLPTRALTAICEKMIIVLPQSLIVQNMHLAYEMVCKKQYGYGVFIAGPSKTADIEQTLVKGAHGACELTVIIDISQ</sequence>
<reference evidence="3" key="1">
    <citation type="journal article" date="2019" name="Int. J. Syst. Evol. Microbiol.">
        <title>The Global Catalogue of Microorganisms (GCM) 10K type strain sequencing project: providing services to taxonomists for standard genome sequencing and annotation.</title>
        <authorList>
            <consortium name="The Broad Institute Genomics Platform"/>
            <consortium name="The Broad Institute Genome Sequencing Center for Infectious Disease"/>
            <person name="Wu L."/>
            <person name="Ma J."/>
        </authorList>
    </citation>
    <scope>NUCLEOTIDE SEQUENCE [LARGE SCALE GENOMIC DNA]</scope>
    <source>
        <strain evidence="3">JCM 18326</strain>
    </source>
</reference>
<organism evidence="2 3">
    <name type="scientific">Algivirga pacifica</name>
    <dbReference type="NCBI Taxonomy" id="1162670"/>
    <lineage>
        <taxon>Bacteria</taxon>
        <taxon>Pseudomonadati</taxon>
        <taxon>Bacteroidota</taxon>
        <taxon>Cytophagia</taxon>
        <taxon>Cytophagales</taxon>
        <taxon>Flammeovirgaceae</taxon>
        <taxon>Algivirga</taxon>
    </lineage>
</organism>
<dbReference type="EMBL" id="BAABJX010000033">
    <property type="protein sequence ID" value="GAA4836343.1"/>
    <property type="molecule type" value="Genomic_DNA"/>
</dbReference>
<dbReference type="Gene3D" id="3.40.50.10420">
    <property type="entry name" value="NagB/RpiA/CoA transferase-like"/>
    <property type="match status" value="1"/>
</dbReference>
<dbReference type="PANTHER" id="PTHR43682:SF1">
    <property type="entry name" value="LACTATE UTILIZATION PROTEIN C"/>
    <property type="match status" value="1"/>
</dbReference>
<comment type="caution">
    <text evidence="2">The sequence shown here is derived from an EMBL/GenBank/DDBJ whole genome shotgun (WGS) entry which is preliminary data.</text>
</comment>